<gene>
    <name evidence="1" type="ORF">I4X03_007570</name>
</gene>
<proteinExistence type="predicted"/>
<comment type="caution">
    <text evidence="1">The sequence shown here is derived from an EMBL/GenBank/DDBJ whole genome shotgun (WGS) entry which is preliminary data.</text>
</comment>
<reference evidence="1 2" key="1">
    <citation type="submission" date="2021-01" db="EMBL/GenBank/DDBJ databases">
        <authorList>
            <person name="Ruan W."/>
            <person name="Khan S.A."/>
            <person name="Jeon C.O."/>
        </authorList>
    </citation>
    <scope>NUCLEOTIDE SEQUENCE [LARGE SCALE GENOMIC DNA]</scope>
    <source>
        <strain evidence="1 2">R798</strain>
    </source>
</reference>
<keyword evidence="2" id="KW-1185">Reference proteome</keyword>
<organism evidence="1 2">
    <name type="scientific">Massilia soli</name>
    <dbReference type="NCBI Taxonomy" id="2792854"/>
    <lineage>
        <taxon>Bacteria</taxon>
        <taxon>Pseudomonadati</taxon>
        <taxon>Pseudomonadota</taxon>
        <taxon>Betaproteobacteria</taxon>
        <taxon>Burkholderiales</taxon>
        <taxon>Oxalobacteraceae</taxon>
        <taxon>Telluria group</taxon>
        <taxon>Massilia</taxon>
    </lineage>
</organism>
<sequence length="90" mass="10025">MQDVRRSGIDRRTTSPLAEPVLIRLPEVMAICALSRSGIYERVKNGTFPAPVKLDGRPSAWIKHEVQQWNVRQIAVSRNSGSNSGHSESQ</sequence>
<protein>
    <submittedName>
        <fullName evidence="1">AlpA family phage regulatory protein</fullName>
    </submittedName>
</protein>
<name>A0ABS7SLQ7_9BURK</name>
<evidence type="ECO:0000313" key="2">
    <source>
        <dbReference type="Proteomes" id="UP000809349"/>
    </source>
</evidence>
<evidence type="ECO:0000313" key="1">
    <source>
        <dbReference type="EMBL" id="MBZ2207116.1"/>
    </source>
</evidence>
<dbReference type="Proteomes" id="UP000809349">
    <property type="component" value="Unassembled WGS sequence"/>
</dbReference>
<dbReference type="Pfam" id="PF05930">
    <property type="entry name" value="Phage_AlpA"/>
    <property type="match status" value="1"/>
</dbReference>
<dbReference type="Gene3D" id="1.10.238.160">
    <property type="match status" value="1"/>
</dbReference>
<reference evidence="1 2" key="2">
    <citation type="submission" date="2021-08" db="EMBL/GenBank/DDBJ databases">
        <title>Massilia sp. R798.</title>
        <authorList>
            <person name="Baek J.H."/>
            <person name="Jung H.S."/>
            <person name="Kim K.R."/>
            <person name="Jeon C.O."/>
        </authorList>
    </citation>
    <scope>NUCLEOTIDE SEQUENCE [LARGE SCALE GENOMIC DNA]</scope>
    <source>
        <strain evidence="1 2">R798</strain>
    </source>
</reference>
<dbReference type="EMBL" id="JAFBIL020000003">
    <property type="protein sequence ID" value="MBZ2207116.1"/>
    <property type="molecule type" value="Genomic_DNA"/>
</dbReference>
<dbReference type="InterPro" id="IPR010260">
    <property type="entry name" value="AlpA"/>
</dbReference>
<accession>A0ABS7SLQ7</accession>